<feature type="transmembrane region" description="Helical" evidence="1">
    <location>
        <begin position="110"/>
        <end position="129"/>
    </location>
</feature>
<dbReference type="KEGG" id="pmet:G4Y79_04825"/>
<name>A0A7S8EDS4_9CHLR</name>
<dbReference type="AlphaFoldDB" id="A0A7S8EDS4"/>
<dbReference type="EMBL" id="CP062983">
    <property type="protein sequence ID" value="QPC85115.1"/>
    <property type="molecule type" value="Genomic_DNA"/>
</dbReference>
<sequence length="139" mass="15652">MPTLSRWFIKTGMVYFVVGLMMGALLLAQPALGWSSRWQVLRPVYLHFLFIGWVTQIIMGVGYWMFPKYSREKPRGSEQLGWAVFVLLNVGLILRAIGEPAMTLAPQSGFGWMLAVASLCLLLAGWGFIANTWGRIKAR</sequence>
<feature type="transmembrane region" description="Helical" evidence="1">
    <location>
        <begin position="12"/>
        <end position="32"/>
    </location>
</feature>
<feature type="transmembrane region" description="Helical" evidence="1">
    <location>
        <begin position="79"/>
        <end position="98"/>
    </location>
</feature>
<accession>A0A7S8EDS4</accession>
<dbReference type="SUPFAM" id="SSF81442">
    <property type="entry name" value="Cytochrome c oxidase subunit I-like"/>
    <property type="match status" value="1"/>
</dbReference>
<keyword evidence="1" id="KW-1133">Transmembrane helix</keyword>
<feature type="transmembrane region" description="Helical" evidence="1">
    <location>
        <begin position="44"/>
        <end position="67"/>
    </location>
</feature>
<keyword evidence="1" id="KW-0812">Transmembrane</keyword>
<dbReference type="Gene3D" id="1.20.210.10">
    <property type="entry name" value="Cytochrome c oxidase-like, subunit I domain"/>
    <property type="match status" value="1"/>
</dbReference>
<evidence type="ECO:0000313" key="2">
    <source>
        <dbReference type="EMBL" id="QPC85115.1"/>
    </source>
</evidence>
<reference evidence="2 3" key="1">
    <citation type="submission" date="2020-02" db="EMBL/GenBank/DDBJ databases">
        <authorList>
            <person name="Zheng R.K."/>
            <person name="Sun C.M."/>
        </authorList>
    </citation>
    <scope>NUCLEOTIDE SEQUENCE [LARGE SCALE GENOMIC DNA]</scope>
    <source>
        <strain evidence="3">rifampicinis</strain>
    </source>
</reference>
<evidence type="ECO:0000256" key="1">
    <source>
        <dbReference type="SAM" id="Phobius"/>
    </source>
</evidence>
<protein>
    <submittedName>
        <fullName evidence="2">Uncharacterized protein</fullName>
    </submittedName>
</protein>
<dbReference type="Proteomes" id="UP000594468">
    <property type="component" value="Chromosome"/>
</dbReference>
<organism evidence="2 3">
    <name type="scientific">Phototrophicus methaneseepsis</name>
    <dbReference type="NCBI Taxonomy" id="2710758"/>
    <lineage>
        <taxon>Bacteria</taxon>
        <taxon>Bacillati</taxon>
        <taxon>Chloroflexota</taxon>
        <taxon>Candidatus Thermofontia</taxon>
        <taxon>Phototrophicales</taxon>
        <taxon>Phototrophicaceae</taxon>
        <taxon>Phototrophicus</taxon>
    </lineage>
</organism>
<dbReference type="InterPro" id="IPR036927">
    <property type="entry name" value="Cyt_c_oxase-like_su1_sf"/>
</dbReference>
<proteinExistence type="predicted"/>
<keyword evidence="1" id="KW-0472">Membrane</keyword>
<keyword evidence="3" id="KW-1185">Reference proteome</keyword>
<gene>
    <name evidence="2" type="ORF">G4Y79_04825</name>
</gene>
<evidence type="ECO:0000313" key="3">
    <source>
        <dbReference type="Proteomes" id="UP000594468"/>
    </source>
</evidence>